<dbReference type="SUPFAM" id="SSF55874">
    <property type="entry name" value="ATPase domain of HSP90 chaperone/DNA topoisomerase II/histidine kinase"/>
    <property type="match status" value="1"/>
</dbReference>
<dbReference type="InterPro" id="IPR036097">
    <property type="entry name" value="HisK_dim/P_sf"/>
</dbReference>
<keyword evidence="6" id="KW-1185">Reference proteome</keyword>
<dbReference type="PANTHER" id="PTHR43102">
    <property type="entry name" value="SLR1143 PROTEIN"/>
    <property type="match status" value="1"/>
</dbReference>
<dbReference type="RefSeq" id="WP_146380605.1">
    <property type="nucleotide sequence ID" value="NZ_VOEJ01000001.1"/>
</dbReference>
<dbReference type="InterPro" id="IPR036890">
    <property type="entry name" value="HATPase_C_sf"/>
</dbReference>
<organism evidence="5 6">
    <name type="scientific">Mucilaginibacter pallidiroseus</name>
    <dbReference type="NCBI Taxonomy" id="2599295"/>
    <lineage>
        <taxon>Bacteria</taxon>
        <taxon>Pseudomonadati</taxon>
        <taxon>Bacteroidota</taxon>
        <taxon>Sphingobacteriia</taxon>
        <taxon>Sphingobacteriales</taxon>
        <taxon>Sphingobacteriaceae</taxon>
        <taxon>Mucilaginibacter</taxon>
    </lineage>
</organism>
<keyword evidence="3" id="KW-0597">Phosphoprotein</keyword>
<evidence type="ECO:0000313" key="5">
    <source>
        <dbReference type="EMBL" id="TWR31708.1"/>
    </source>
</evidence>
<dbReference type="EMBL" id="VOEJ01000001">
    <property type="protein sequence ID" value="TWR31708.1"/>
    <property type="molecule type" value="Genomic_DNA"/>
</dbReference>
<name>A0A563UKA6_9SPHI</name>
<evidence type="ECO:0000259" key="4">
    <source>
        <dbReference type="PROSITE" id="PS50109"/>
    </source>
</evidence>
<dbReference type="EC" id="2.7.13.3" evidence="2"/>
<dbReference type="PROSITE" id="PS50109">
    <property type="entry name" value="HIS_KIN"/>
    <property type="match status" value="1"/>
</dbReference>
<dbReference type="SUPFAM" id="SSF55781">
    <property type="entry name" value="GAF domain-like"/>
    <property type="match status" value="1"/>
</dbReference>
<dbReference type="Pfam" id="PF00512">
    <property type="entry name" value="HisKA"/>
    <property type="match status" value="1"/>
</dbReference>
<dbReference type="InterPro" id="IPR003594">
    <property type="entry name" value="HATPase_dom"/>
</dbReference>
<dbReference type="Pfam" id="PF01590">
    <property type="entry name" value="GAF"/>
    <property type="match status" value="1"/>
</dbReference>
<keyword evidence="5" id="KW-0418">Kinase</keyword>
<dbReference type="Gene3D" id="3.30.450.40">
    <property type="match status" value="1"/>
</dbReference>
<dbReference type="CDD" id="cd00082">
    <property type="entry name" value="HisKA"/>
    <property type="match status" value="1"/>
</dbReference>
<proteinExistence type="predicted"/>
<protein>
    <recommendedName>
        <fullName evidence="2">histidine kinase</fullName>
        <ecNumber evidence="2">2.7.13.3</ecNumber>
    </recommendedName>
</protein>
<dbReference type="InterPro" id="IPR005467">
    <property type="entry name" value="His_kinase_dom"/>
</dbReference>
<dbReference type="Pfam" id="PF02518">
    <property type="entry name" value="HATPase_c"/>
    <property type="match status" value="1"/>
</dbReference>
<evidence type="ECO:0000256" key="3">
    <source>
        <dbReference type="ARBA" id="ARBA00022553"/>
    </source>
</evidence>
<dbReference type="SMART" id="SM00388">
    <property type="entry name" value="HisKA"/>
    <property type="match status" value="1"/>
</dbReference>
<dbReference type="SMART" id="SM00387">
    <property type="entry name" value="HATPase_c"/>
    <property type="match status" value="1"/>
</dbReference>
<dbReference type="InterPro" id="IPR029016">
    <property type="entry name" value="GAF-like_dom_sf"/>
</dbReference>
<gene>
    <name evidence="5" type="ORF">FPZ43_04335</name>
</gene>
<dbReference type="GO" id="GO:0000155">
    <property type="term" value="F:phosphorelay sensor kinase activity"/>
    <property type="evidence" value="ECO:0007669"/>
    <property type="project" value="InterPro"/>
</dbReference>
<keyword evidence="5" id="KW-0808">Transferase</keyword>
<evidence type="ECO:0000256" key="2">
    <source>
        <dbReference type="ARBA" id="ARBA00012438"/>
    </source>
</evidence>
<accession>A0A563UKA6</accession>
<dbReference type="Gene3D" id="3.30.565.10">
    <property type="entry name" value="Histidine kinase-like ATPase, C-terminal domain"/>
    <property type="match status" value="1"/>
</dbReference>
<dbReference type="SMART" id="SM00065">
    <property type="entry name" value="GAF"/>
    <property type="match status" value="1"/>
</dbReference>
<comment type="caution">
    <text evidence="5">The sequence shown here is derived from an EMBL/GenBank/DDBJ whole genome shotgun (WGS) entry which is preliminary data.</text>
</comment>
<dbReference type="Proteomes" id="UP000320042">
    <property type="component" value="Unassembled WGS sequence"/>
</dbReference>
<dbReference type="OrthoDB" id="9811889at2"/>
<comment type="catalytic activity">
    <reaction evidence="1">
        <text>ATP + protein L-histidine = ADP + protein N-phospho-L-histidine.</text>
        <dbReference type="EC" id="2.7.13.3"/>
    </reaction>
</comment>
<feature type="domain" description="Histidine kinase" evidence="4">
    <location>
        <begin position="189"/>
        <end position="403"/>
    </location>
</feature>
<dbReference type="InterPro" id="IPR003661">
    <property type="entry name" value="HisK_dim/P_dom"/>
</dbReference>
<dbReference type="SUPFAM" id="SSF47384">
    <property type="entry name" value="Homodimeric domain of signal transducing histidine kinase"/>
    <property type="match status" value="1"/>
</dbReference>
<dbReference type="PANTHER" id="PTHR43102:SF2">
    <property type="entry name" value="GAF DOMAIN-CONTAINING PROTEIN"/>
    <property type="match status" value="1"/>
</dbReference>
<sequence length="413" mass="46230">MASYPIPDNETERVEALQSYKILNTSPEEDFDELTALASEICKTPIALVSLIDEDRQWFKSNHGMSDTKETARELAFCAHTIVNENDVMVVNDARKDERFANNPIVKGDEKVVFYAGVPLVNPDGYALGSLCVIDHEPKNLTESQLKALRTLAKQVLAQMELRRKIATLQKANDELQEANAFIQRFATTAAHDIKNPLSSIVLTSQALQSRLDGKVDEKSRNLVDMTISSSQRLMAMVDDMLQYSTNPATLVTKQQPFDLEKLLNTVIGLINPPSDIKIHLPKVDHKLTCSSVALEQIFLNLIGNAVRYNDKEEGEISIKFSQDDKYYHFRVEDNGMGMAEKNLERIFHKDVTLNVTDRFNKKGTGIGLYTVRSLVEKLQGSIYAESRIGVGSSFNFSVQIGLSIDERAILAN</sequence>
<dbReference type="InterPro" id="IPR003018">
    <property type="entry name" value="GAF"/>
</dbReference>
<evidence type="ECO:0000313" key="6">
    <source>
        <dbReference type="Proteomes" id="UP000320042"/>
    </source>
</evidence>
<dbReference type="InterPro" id="IPR004358">
    <property type="entry name" value="Sig_transdc_His_kin-like_C"/>
</dbReference>
<evidence type="ECO:0000256" key="1">
    <source>
        <dbReference type="ARBA" id="ARBA00000085"/>
    </source>
</evidence>
<dbReference type="AlphaFoldDB" id="A0A563UKA6"/>
<reference evidence="5 6" key="1">
    <citation type="submission" date="2019-07" db="EMBL/GenBank/DDBJ databases">
        <authorList>
            <person name="Kim J."/>
        </authorList>
    </citation>
    <scope>NUCLEOTIDE SEQUENCE [LARGE SCALE GENOMIC DNA]</scope>
    <source>
        <strain evidence="6">dk17</strain>
    </source>
</reference>
<dbReference type="PRINTS" id="PR00344">
    <property type="entry name" value="BCTRLSENSOR"/>
</dbReference>
<dbReference type="Gene3D" id="1.10.287.130">
    <property type="match status" value="1"/>
</dbReference>